<dbReference type="EC" id="2.7.13.3" evidence="2"/>
<dbReference type="Pfam" id="PF19443">
    <property type="entry name" value="DAHL"/>
    <property type="match status" value="1"/>
</dbReference>
<dbReference type="PANTHER" id="PTHR43065">
    <property type="entry name" value="SENSOR HISTIDINE KINASE"/>
    <property type="match status" value="1"/>
</dbReference>
<dbReference type="RefSeq" id="WP_088562354.1">
    <property type="nucleotide sequence ID" value="NZ_FYEH01000012.1"/>
</dbReference>
<dbReference type="InterPro" id="IPR036890">
    <property type="entry name" value="HATPase_C_sf"/>
</dbReference>
<evidence type="ECO:0000259" key="5">
    <source>
        <dbReference type="PROSITE" id="PS50109"/>
    </source>
</evidence>
<dbReference type="InterPro" id="IPR036097">
    <property type="entry name" value="HisK_dim/P_sf"/>
</dbReference>
<dbReference type="PROSITE" id="PS50109">
    <property type="entry name" value="HIS_KIN"/>
    <property type="match status" value="1"/>
</dbReference>
<keyword evidence="4" id="KW-0472">Membrane</keyword>
<dbReference type="SUPFAM" id="SSF55874">
    <property type="entry name" value="ATPase domain of HSP90 chaperone/DNA topoisomerase II/histidine kinase"/>
    <property type="match status" value="1"/>
</dbReference>
<keyword evidence="7" id="KW-1185">Reference proteome</keyword>
<comment type="catalytic activity">
    <reaction evidence="1">
        <text>ATP + protein L-histidine = ADP + protein N-phospho-L-histidine.</text>
        <dbReference type="EC" id="2.7.13.3"/>
    </reaction>
</comment>
<dbReference type="InterPro" id="IPR004358">
    <property type="entry name" value="Sig_transdc_His_kin-like_C"/>
</dbReference>
<feature type="transmembrane region" description="Helical" evidence="4">
    <location>
        <begin position="12"/>
        <end position="29"/>
    </location>
</feature>
<evidence type="ECO:0000256" key="4">
    <source>
        <dbReference type="SAM" id="Phobius"/>
    </source>
</evidence>
<dbReference type="GO" id="GO:0000155">
    <property type="term" value="F:phosphorelay sensor kinase activity"/>
    <property type="evidence" value="ECO:0007669"/>
    <property type="project" value="InterPro"/>
</dbReference>
<keyword evidence="6" id="KW-0418">Kinase</keyword>
<evidence type="ECO:0000313" key="6">
    <source>
        <dbReference type="EMBL" id="SNB74591.1"/>
    </source>
</evidence>
<reference evidence="6 7" key="1">
    <citation type="submission" date="2017-06" db="EMBL/GenBank/DDBJ databases">
        <authorList>
            <person name="Kim H.J."/>
            <person name="Triplett B.A."/>
        </authorList>
    </citation>
    <scope>NUCLEOTIDE SEQUENCE [LARGE SCALE GENOMIC DNA]</scope>
    <source>
        <strain evidence="6 7">B29T1</strain>
    </source>
</reference>
<feature type="domain" description="Histidine kinase" evidence="5">
    <location>
        <begin position="325"/>
        <end position="558"/>
    </location>
</feature>
<dbReference type="SMART" id="SM00387">
    <property type="entry name" value="HATPase_c"/>
    <property type="match status" value="1"/>
</dbReference>
<dbReference type="Gene3D" id="3.30.565.10">
    <property type="entry name" value="Histidine kinase-like ATPase, C-terminal domain"/>
    <property type="match status" value="1"/>
</dbReference>
<evidence type="ECO:0000256" key="1">
    <source>
        <dbReference type="ARBA" id="ARBA00000085"/>
    </source>
</evidence>
<dbReference type="Pfam" id="PF02518">
    <property type="entry name" value="HATPase_c"/>
    <property type="match status" value="1"/>
</dbReference>
<dbReference type="PRINTS" id="PR00344">
    <property type="entry name" value="BCTRLSENSOR"/>
</dbReference>
<evidence type="ECO:0000313" key="7">
    <source>
        <dbReference type="Proteomes" id="UP000197065"/>
    </source>
</evidence>
<name>A0A212RPY5_9PROT</name>
<accession>A0A212RPY5</accession>
<dbReference type="InterPro" id="IPR003594">
    <property type="entry name" value="HATPase_dom"/>
</dbReference>
<dbReference type="OrthoDB" id="226486at2"/>
<keyword evidence="4" id="KW-0812">Transmembrane</keyword>
<dbReference type="InterPro" id="IPR005467">
    <property type="entry name" value="His_kinase_dom"/>
</dbReference>
<dbReference type="AlphaFoldDB" id="A0A212RPY5"/>
<dbReference type="InterPro" id="IPR045812">
    <property type="entry name" value="DAHL"/>
</dbReference>
<keyword evidence="4" id="KW-1133">Transmembrane helix</keyword>
<keyword evidence="3" id="KW-0597">Phosphoprotein</keyword>
<dbReference type="Gene3D" id="1.10.287.130">
    <property type="match status" value="1"/>
</dbReference>
<dbReference type="SUPFAM" id="SSF47384">
    <property type="entry name" value="Homodimeric domain of signal transducing histidine kinase"/>
    <property type="match status" value="1"/>
</dbReference>
<dbReference type="CDD" id="cd00082">
    <property type="entry name" value="HisKA"/>
    <property type="match status" value="1"/>
</dbReference>
<proteinExistence type="predicted"/>
<evidence type="ECO:0000256" key="2">
    <source>
        <dbReference type="ARBA" id="ARBA00012438"/>
    </source>
</evidence>
<dbReference type="InterPro" id="IPR003661">
    <property type="entry name" value="HisK_dim/P_dom"/>
</dbReference>
<gene>
    <name evidence="6" type="ORF">SAMN07250955_11213</name>
</gene>
<evidence type="ECO:0000256" key="3">
    <source>
        <dbReference type="ARBA" id="ARBA00022553"/>
    </source>
</evidence>
<sequence length="574" mass="62399">MERRIPKHGWSLAICIVVLAATTASFFLLSHSPTQQFREADDELAELKQTDARWTADILSLELGLNGNYDVVTTPLRGFSAAYERLERTIAAIHTKDEAAAASQALADYKAVMAQKIALVDRIKAQYAVLSNSSRFLSVADSELFMVSQSSDVDLTVQSRIAGILNQLMTSVTSYMVTPNNSLRDVIGQQMQELQRVAESVSPTASSKAATLVKHTDTILRQRQLGNELIVGAVTLPTAKAIDHLAMQLRGLRDQIEAKSLIYRDVGLICLALLAGSLASAGWLLYRHLSRLDASNSKLQLANDEVQTQLIQSAKLSAMGQMVAGITHEINTPLAYVKAVFSLIREQLALVAAADGGQALSQIKTPGAETNLLDEVHMLLEEGLHGIEEIATLILTMKNFSRLDKGRLDEFSVEEGLENALLIARSELKYVADVTRDYGNVPSITGSSSQIKQVFLNLINNAAHAMASLDRRGELTIRTRLEGEDQVVIEIADDGPGIPAAIRDKIFDPFFTTKEVGKGTGMGLSICYRIVHNHGGSLTVNSEEGRGTTFMVLLPIRHQLNDAATADTRLVAAV</sequence>
<dbReference type="EMBL" id="FYEH01000012">
    <property type="protein sequence ID" value="SNB74591.1"/>
    <property type="molecule type" value="Genomic_DNA"/>
</dbReference>
<keyword evidence="6" id="KW-0808">Transferase</keyword>
<organism evidence="6 7">
    <name type="scientific">Arboricoccus pini</name>
    <dbReference type="NCBI Taxonomy" id="1963835"/>
    <lineage>
        <taxon>Bacteria</taxon>
        <taxon>Pseudomonadati</taxon>
        <taxon>Pseudomonadota</taxon>
        <taxon>Alphaproteobacteria</taxon>
        <taxon>Geminicoccales</taxon>
        <taxon>Geminicoccaceae</taxon>
        <taxon>Arboricoccus</taxon>
    </lineage>
</organism>
<protein>
    <recommendedName>
        <fullName evidence="2">histidine kinase</fullName>
        <ecNumber evidence="2">2.7.13.3</ecNumber>
    </recommendedName>
</protein>
<dbReference type="Proteomes" id="UP000197065">
    <property type="component" value="Unassembled WGS sequence"/>
</dbReference>
<dbReference type="PANTHER" id="PTHR43065:SF50">
    <property type="entry name" value="HISTIDINE KINASE"/>
    <property type="match status" value="1"/>
</dbReference>
<dbReference type="SMART" id="SM00388">
    <property type="entry name" value="HisKA"/>
    <property type="match status" value="1"/>
</dbReference>